<dbReference type="EMBL" id="OW240914">
    <property type="protein sequence ID" value="CAH2275140.1"/>
    <property type="molecule type" value="Genomic_DNA"/>
</dbReference>
<protein>
    <submittedName>
        <fullName evidence="1">Uncharacterized protein</fullName>
    </submittedName>
</protein>
<reference evidence="1" key="1">
    <citation type="submission" date="2022-03" db="EMBL/GenBank/DDBJ databases">
        <authorList>
            <person name="Alioto T."/>
            <person name="Alioto T."/>
            <person name="Gomez Garrido J."/>
        </authorList>
    </citation>
    <scope>NUCLEOTIDE SEQUENCE</scope>
</reference>
<dbReference type="Proteomes" id="UP001295444">
    <property type="component" value="Chromosome 03"/>
</dbReference>
<evidence type="ECO:0000313" key="1">
    <source>
        <dbReference type="EMBL" id="CAH2275140.1"/>
    </source>
</evidence>
<evidence type="ECO:0000313" key="2">
    <source>
        <dbReference type="Proteomes" id="UP001295444"/>
    </source>
</evidence>
<accession>A0AAD1RNM3</accession>
<name>A0AAD1RNM3_PELCU</name>
<proteinExistence type="predicted"/>
<sequence>MRRGRKSFGICATFFTKMFLPVPEEEGAVCLAAYREVLLDRTEVPIQDELAFRSKEQHQYSSHKEADPGSQGAFEELLLADDIMNNAGRRVDVTGNAQRRWRRGERRPGVGTCIPAQEEEEGGTAAANVCQAWTGAPHLQTLTTRRCLYHYRLR</sequence>
<gene>
    <name evidence="1" type="ORF">PECUL_23A039632</name>
</gene>
<keyword evidence="2" id="KW-1185">Reference proteome</keyword>
<dbReference type="AlphaFoldDB" id="A0AAD1RNM3"/>
<organism evidence="1 2">
    <name type="scientific">Pelobates cultripes</name>
    <name type="common">Western spadefoot toad</name>
    <dbReference type="NCBI Taxonomy" id="61616"/>
    <lineage>
        <taxon>Eukaryota</taxon>
        <taxon>Metazoa</taxon>
        <taxon>Chordata</taxon>
        <taxon>Craniata</taxon>
        <taxon>Vertebrata</taxon>
        <taxon>Euteleostomi</taxon>
        <taxon>Amphibia</taxon>
        <taxon>Batrachia</taxon>
        <taxon>Anura</taxon>
        <taxon>Pelobatoidea</taxon>
        <taxon>Pelobatidae</taxon>
        <taxon>Pelobates</taxon>
    </lineage>
</organism>